<name>A0A0B8PFY1_9VIBR</name>
<sequence>MKSELGVVPVPFFRVKNVVEMSDLETHLYNDGSQGVASSLMGTGDEANGLIYTARGGILDTAHVRDTADYTLYLYSKIRGELGNEKEIVLEEELRSRVVKLKSVELEMSDEEKAQAELKLSALLAFRLAQWHEIAQWFGFTSVAGFKEYPSAFSPEDLYSNMLGALISVEILENNPTPTKEEYQQAFSQIFLRKLEELGAQDGKRTEQIMNDLDKKWWDSGKRLPNKWVVKTRDYTPRLTIHPHWGDSDDRVTLSLAQYEQLEDYGYLALVATKHEKSFSALPGYLKERSVWTKKQFNDIALFAKKIDDEHKLSNNHLLPAYE</sequence>
<comment type="caution">
    <text evidence="1">The sequence shown here is derived from an EMBL/GenBank/DDBJ whole genome shotgun (WGS) entry which is preliminary data.</text>
</comment>
<dbReference type="InterPro" id="IPR025130">
    <property type="entry name" value="DUF4056"/>
</dbReference>
<reference evidence="1 2" key="1">
    <citation type="submission" date="2015-01" db="EMBL/GenBank/DDBJ databases">
        <title>Vibrio sp. C5 JCM 19232 whole genome shotgun sequence.</title>
        <authorList>
            <person name="Sawabe T."/>
            <person name="Meirelles P."/>
            <person name="Feng G."/>
            <person name="Sayaka M."/>
            <person name="Hattori M."/>
            <person name="Ohkuma M."/>
        </authorList>
    </citation>
    <scope>NUCLEOTIDE SEQUENCE [LARGE SCALE GENOMIC DNA]</scope>
    <source>
        <strain evidence="1 2">JCM19232</strain>
    </source>
</reference>
<evidence type="ECO:0000313" key="1">
    <source>
        <dbReference type="EMBL" id="GAM63527.1"/>
    </source>
</evidence>
<gene>
    <name evidence="1" type="ORF">JCM19232_2507</name>
</gene>
<dbReference type="AlphaFoldDB" id="A0A0B8PFY1"/>
<dbReference type="Proteomes" id="UP000031670">
    <property type="component" value="Unassembled WGS sequence"/>
</dbReference>
<proteinExistence type="predicted"/>
<protein>
    <submittedName>
        <fullName evidence="1">Salmonella typhi CT18</fullName>
    </submittedName>
</protein>
<evidence type="ECO:0000313" key="2">
    <source>
        <dbReference type="Proteomes" id="UP000031670"/>
    </source>
</evidence>
<organism evidence="1 2">
    <name type="scientific">Vibrio ishigakensis</name>
    <dbReference type="NCBI Taxonomy" id="1481914"/>
    <lineage>
        <taxon>Bacteria</taxon>
        <taxon>Pseudomonadati</taxon>
        <taxon>Pseudomonadota</taxon>
        <taxon>Gammaproteobacteria</taxon>
        <taxon>Vibrionales</taxon>
        <taxon>Vibrionaceae</taxon>
        <taxon>Vibrio</taxon>
    </lineage>
</organism>
<accession>A0A0B8PFY1</accession>
<reference evidence="1 2" key="2">
    <citation type="submission" date="2015-01" db="EMBL/GenBank/DDBJ databases">
        <authorList>
            <consortium name="NBRP consortium"/>
            <person name="Sawabe T."/>
            <person name="Meirelles P."/>
            <person name="Feng G."/>
            <person name="Sayaka M."/>
            <person name="Hattori M."/>
            <person name="Ohkuma M."/>
        </authorList>
    </citation>
    <scope>NUCLEOTIDE SEQUENCE [LARGE SCALE GENOMIC DNA]</scope>
    <source>
        <strain evidence="1 2">JCM19232</strain>
    </source>
</reference>
<dbReference type="Pfam" id="PF13265">
    <property type="entry name" value="DUF4056"/>
    <property type="match status" value="1"/>
</dbReference>
<dbReference type="EMBL" id="BBSA01000009">
    <property type="protein sequence ID" value="GAM63527.1"/>
    <property type="molecule type" value="Genomic_DNA"/>
</dbReference>